<dbReference type="Proteomes" id="UP001220961">
    <property type="component" value="Chromosome 5"/>
</dbReference>
<evidence type="ECO:0000256" key="1">
    <source>
        <dbReference type="ARBA" id="ARBA00001774"/>
    </source>
</evidence>
<dbReference type="EC" id="2.7.1.158" evidence="2 8"/>
<dbReference type="GO" id="GO:0005634">
    <property type="term" value="C:nucleus"/>
    <property type="evidence" value="ECO:0007669"/>
    <property type="project" value="TreeGrafter"/>
</dbReference>
<comment type="domain">
    <text evidence="8">The EXKPK motif is conserved in inositol-pentakisphosphate 2-kinases of both family 1 and 2.</text>
</comment>
<proteinExistence type="predicted"/>
<evidence type="ECO:0000256" key="8">
    <source>
        <dbReference type="RuleBase" id="RU364126"/>
    </source>
</evidence>
<keyword evidence="4 8" id="KW-0808">Transferase</keyword>
<dbReference type="InterPro" id="IPR009286">
    <property type="entry name" value="Ins_P5_2-kin"/>
</dbReference>
<dbReference type="PANTHER" id="PTHR14456:SF2">
    <property type="entry name" value="INOSITOL-PENTAKISPHOSPHATE 2-KINASE"/>
    <property type="match status" value="1"/>
</dbReference>
<dbReference type="GO" id="GO:0035299">
    <property type="term" value="F:inositol-1,3,4,5,6-pentakisphosphate 2-kinase activity"/>
    <property type="evidence" value="ECO:0007669"/>
    <property type="project" value="UniProtKB-EC"/>
</dbReference>
<evidence type="ECO:0000313" key="9">
    <source>
        <dbReference type="EMBL" id="WFD20376.1"/>
    </source>
</evidence>
<sequence length="218" mass="24645">MWPPALDHVHWRAQDWHYIAEGGANVVVGYTGPAVWPFVDVHGSGASLALRIPKALPGGESTAGAAYTPPTDVFIDQVLSHILPRESLPVLQRIALTDHVRRFLQELAARMDQDRPANRRAQSHIHVSAPYMWAMRDYSRAPAPDSLVVEIKPKCGFLPQLSETAYPCKRHYSRYRMHRVYKALTKSGTSPTYSEFEQWYDPLDLFSGDTKRVRHAVS</sequence>
<dbReference type="AlphaFoldDB" id="A0AAF0IW84"/>
<evidence type="ECO:0000256" key="4">
    <source>
        <dbReference type="ARBA" id="ARBA00022679"/>
    </source>
</evidence>
<accession>A0AAF0IW84</accession>
<gene>
    <name evidence="9" type="ORF">MCAP1_002620</name>
</gene>
<keyword evidence="10" id="KW-1185">Reference proteome</keyword>
<dbReference type="PANTHER" id="PTHR14456">
    <property type="entry name" value="INOSITOL POLYPHOSPHATE KINASE 1"/>
    <property type="match status" value="1"/>
</dbReference>
<dbReference type="GO" id="GO:0032958">
    <property type="term" value="P:inositol phosphate biosynthetic process"/>
    <property type="evidence" value="ECO:0007669"/>
    <property type="project" value="TreeGrafter"/>
</dbReference>
<dbReference type="GO" id="GO:0005524">
    <property type="term" value="F:ATP binding"/>
    <property type="evidence" value="ECO:0007669"/>
    <property type="project" value="UniProtKB-KW"/>
</dbReference>
<reference evidence="9" key="1">
    <citation type="submission" date="2023-03" db="EMBL/GenBank/DDBJ databases">
        <title>Mating type loci evolution in Malassezia.</title>
        <authorList>
            <person name="Coelho M.A."/>
        </authorList>
    </citation>
    <scope>NUCLEOTIDE SEQUENCE</scope>
    <source>
        <strain evidence="9">CBS 10434</strain>
    </source>
</reference>
<keyword evidence="7 8" id="KW-0067">ATP-binding</keyword>
<evidence type="ECO:0000256" key="6">
    <source>
        <dbReference type="ARBA" id="ARBA00022777"/>
    </source>
</evidence>
<evidence type="ECO:0000256" key="7">
    <source>
        <dbReference type="ARBA" id="ARBA00022840"/>
    </source>
</evidence>
<evidence type="ECO:0000256" key="5">
    <source>
        <dbReference type="ARBA" id="ARBA00022741"/>
    </source>
</evidence>
<dbReference type="InterPro" id="IPR043001">
    <property type="entry name" value="IP5_2-K_N_lobe"/>
</dbReference>
<dbReference type="Gene3D" id="3.30.200.110">
    <property type="entry name" value="Inositol-pentakisphosphate 2-kinase, N-lobe"/>
    <property type="match status" value="1"/>
</dbReference>
<organism evidence="9 10">
    <name type="scientific">Malassezia caprae</name>
    <dbReference type="NCBI Taxonomy" id="1381934"/>
    <lineage>
        <taxon>Eukaryota</taxon>
        <taxon>Fungi</taxon>
        <taxon>Dikarya</taxon>
        <taxon>Basidiomycota</taxon>
        <taxon>Ustilaginomycotina</taxon>
        <taxon>Malasseziomycetes</taxon>
        <taxon>Malasseziales</taxon>
        <taxon>Malasseziaceae</taxon>
        <taxon>Malassezia</taxon>
    </lineage>
</organism>
<evidence type="ECO:0000313" key="10">
    <source>
        <dbReference type="Proteomes" id="UP001220961"/>
    </source>
</evidence>
<protein>
    <recommendedName>
        <fullName evidence="3 8">Inositol-pentakisphosphate 2-kinase</fullName>
        <ecNumber evidence="2 8">2.7.1.158</ecNumber>
    </recommendedName>
</protein>
<evidence type="ECO:0000256" key="2">
    <source>
        <dbReference type="ARBA" id="ARBA00012023"/>
    </source>
</evidence>
<keyword evidence="6 8" id="KW-0418">Kinase</keyword>
<comment type="catalytic activity">
    <reaction evidence="1 8">
        <text>1D-myo-inositol 1,3,4,5,6-pentakisphosphate + ATP = 1D-myo-inositol hexakisphosphate + ADP + H(+)</text>
        <dbReference type="Rhea" id="RHEA:20313"/>
        <dbReference type="ChEBI" id="CHEBI:15378"/>
        <dbReference type="ChEBI" id="CHEBI:30616"/>
        <dbReference type="ChEBI" id="CHEBI:57733"/>
        <dbReference type="ChEBI" id="CHEBI:58130"/>
        <dbReference type="ChEBI" id="CHEBI:456216"/>
        <dbReference type="EC" id="2.7.1.158"/>
    </reaction>
</comment>
<dbReference type="EMBL" id="CP119912">
    <property type="protein sequence ID" value="WFD20376.1"/>
    <property type="molecule type" value="Genomic_DNA"/>
</dbReference>
<evidence type="ECO:0000256" key="3">
    <source>
        <dbReference type="ARBA" id="ARBA00014846"/>
    </source>
</evidence>
<name>A0AAF0IW84_9BASI</name>
<keyword evidence="5 8" id="KW-0547">Nucleotide-binding</keyword>
<dbReference type="Pfam" id="PF06090">
    <property type="entry name" value="Ins_P5_2-kin"/>
    <property type="match status" value="1"/>
</dbReference>
<comment type="function">
    <text evidence="8">Phosphorylates Ins(1,3,4,5,6)P5 at position 2 to form Ins(1,2,3,4,5,6)P6 (InsP6 or phytate).</text>
</comment>